<dbReference type="NCBIfam" id="NF007154">
    <property type="entry name" value="PRK09589.1"/>
    <property type="match status" value="1"/>
</dbReference>
<dbReference type="FunFam" id="3.20.20.80:FF:000004">
    <property type="entry name" value="Beta-glucosidase 6-phospho-beta-glucosidase"/>
    <property type="match status" value="1"/>
</dbReference>
<evidence type="ECO:0000256" key="3">
    <source>
        <dbReference type="ARBA" id="ARBA00023295"/>
    </source>
</evidence>
<dbReference type="SUPFAM" id="SSF51445">
    <property type="entry name" value="(Trans)glycosidases"/>
    <property type="match status" value="1"/>
</dbReference>
<dbReference type="GO" id="GO:0016052">
    <property type="term" value="P:carbohydrate catabolic process"/>
    <property type="evidence" value="ECO:0007669"/>
    <property type="project" value="TreeGrafter"/>
</dbReference>
<keyword evidence="3 5" id="KW-0326">Glycosidase</keyword>
<dbReference type="Pfam" id="PF00232">
    <property type="entry name" value="Glyco_hydro_1"/>
    <property type="match status" value="1"/>
</dbReference>
<dbReference type="PROSITE" id="PS00653">
    <property type="entry name" value="GLYCOSYL_HYDROL_F1_2"/>
    <property type="match status" value="1"/>
</dbReference>
<gene>
    <name evidence="5" type="primary">bglH_2</name>
    <name evidence="5" type="ORF">CLBCK_19970</name>
</gene>
<reference evidence="5 6" key="1">
    <citation type="submission" date="2016-05" db="EMBL/GenBank/DDBJ databases">
        <title>Microbial solvent formation.</title>
        <authorList>
            <person name="Poehlein A."/>
            <person name="Montoya Solano J.D."/>
            <person name="Flitsch S."/>
            <person name="Krabben P."/>
            <person name="Duerre P."/>
            <person name="Daniel R."/>
        </authorList>
    </citation>
    <scope>NUCLEOTIDE SEQUENCE [LARGE SCALE GENOMIC DNA]</scope>
    <source>
        <strain evidence="5 6">DSM 53</strain>
    </source>
</reference>
<proteinExistence type="inferred from homology"/>
<organism evidence="5 6">
    <name type="scientific">Clostridium beijerinckii</name>
    <name type="common">Clostridium MP</name>
    <dbReference type="NCBI Taxonomy" id="1520"/>
    <lineage>
        <taxon>Bacteria</taxon>
        <taxon>Bacillati</taxon>
        <taxon>Bacillota</taxon>
        <taxon>Clostridia</taxon>
        <taxon>Eubacteriales</taxon>
        <taxon>Clostridiaceae</taxon>
        <taxon>Clostridium</taxon>
    </lineage>
</organism>
<dbReference type="InterPro" id="IPR017853">
    <property type="entry name" value="GH"/>
</dbReference>
<evidence type="ECO:0000313" key="6">
    <source>
        <dbReference type="Proteomes" id="UP000190973"/>
    </source>
</evidence>
<dbReference type="GO" id="GO:0005829">
    <property type="term" value="C:cytosol"/>
    <property type="evidence" value="ECO:0007669"/>
    <property type="project" value="TreeGrafter"/>
</dbReference>
<dbReference type="InterPro" id="IPR033132">
    <property type="entry name" value="GH_1_N_CS"/>
</dbReference>
<evidence type="ECO:0000256" key="2">
    <source>
        <dbReference type="ARBA" id="ARBA00022801"/>
    </source>
</evidence>
<sequence length="496" mass="57123">MISLKKVGIKMLNNKFQGLPKDFLWGGATAANQFEGGYREGGKGLSTSDVMTGGTHTTPRRITPELEEGTYYPSHEAIDFYHHYKEDIKLFAEMGFKTFRMSINWTRIFPNGDELEPNEEGLKFYDDVFAELRKYNIEPLVTISHYETPFGLTKKYNGWASREVIDCYVRYCGTIFNRYKDVVKYWLTFNEINCLTMPFGTFMGGGILLNKGGELEFNKEIDDSRQIRFQALHHQFIASAKAVKLAHEINKDFKVGCMIAYMTTYPYTCNPEDVLLAQERDNLNNFLCSDVQVRGAYPGFAKRFFRENNIEIKMEENDEQILKEGCVDFYTFSYYMSNCSSTDPELEKTSGNILGGVKNPYLKASDWGWQIDPKGLRWTLNNIYNRYQIPLMVVENGLGAVDKVEADGSINDDYRIDYLREHIEEMKEAVNDGVDLIGYTPWGCIDLVSASTGEMKKRYGFIYVNKDNDGNGDLSRSRKKSFYWYKKVIESNGEEL</sequence>
<dbReference type="PANTHER" id="PTHR10353:SF296">
    <property type="entry name" value="6-PHOSPHO-BETA-GLUCOSIDASE"/>
    <property type="match status" value="1"/>
</dbReference>
<dbReference type="EMBL" id="LZZI01000028">
    <property type="protein sequence ID" value="OOM61940.1"/>
    <property type="molecule type" value="Genomic_DNA"/>
</dbReference>
<dbReference type="PRINTS" id="PR00131">
    <property type="entry name" value="GLHYDRLASE1"/>
</dbReference>
<protein>
    <submittedName>
        <fullName evidence="5">Aryl-phospho-beta-D-glucosidase BglH</fullName>
        <ecNumber evidence="5">3.2.1.86</ecNumber>
    </submittedName>
</protein>
<dbReference type="NCBIfam" id="NF007158">
    <property type="entry name" value="PRK09593.1"/>
    <property type="match status" value="1"/>
</dbReference>
<evidence type="ECO:0000256" key="4">
    <source>
        <dbReference type="RuleBase" id="RU003690"/>
    </source>
</evidence>
<evidence type="ECO:0000313" key="5">
    <source>
        <dbReference type="EMBL" id="OOM61940.1"/>
    </source>
</evidence>
<dbReference type="Gene3D" id="3.20.20.80">
    <property type="entry name" value="Glycosidases"/>
    <property type="match status" value="1"/>
</dbReference>
<keyword evidence="2 5" id="KW-0378">Hydrolase</keyword>
<evidence type="ECO:0000256" key="1">
    <source>
        <dbReference type="ARBA" id="ARBA00010838"/>
    </source>
</evidence>
<dbReference type="GO" id="GO:0008706">
    <property type="term" value="F:6-phospho-beta-glucosidase activity"/>
    <property type="evidence" value="ECO:0007669"/>
    <property type="project" value="UniProtKB-EC"/>
</dbReference>
<comment type="similarity">
    <text evidence="1 4">Belongs to the glycosyl hydrolase 1 family.</text>
</comment>
<dbReference type="EC" id="3.2.1.86" evidence="5"/>
<dbReference type="PANTHER" id="PTHR10353">
    <property type="entry name" value="GLYCOSYL HYDROLASE"/>
    <property type="match status" value="1"/>
</dbReference>
<dbReference type="InterPro" id="IPR001360">
    <property type="entry name" value="Glyco_hydro_1"/>
</dbReference>
<dbReference type="AlphaFoldDB" id="A0A1S8S8Q1"/>
<accession>A0A1S8S8Q1</accession>
<dbReference type="NCBIfam" id="NF007356">
    <property type="entry name" value="PRK09852.1"/>
    <property type="match status" value="1"/>
</dbReference>
<comment type="caution">
    <text evidence="5">The sequence shown here is derived from an EMBL/GenBank/DDBJ whole genome shotgun (WGS) entry which is preliminary data.</text>
</comment>
<dbReference type="Proteomes" id="UP000190973">
    <property type="component" value="Unassembled WGS sequence"/>
</dbReference>
<name>A0A1S8S8Q1_CLOBE</name>